<feature type="transmembrane region" description="Helical" evidence="2">
    <location>
        <begin position="33"/>
        <end position="53"/>
    </location>
</feature>
<feature type="region of interest" description="Disordered" evidence="1">
    <location>
        <begin position="1"/>
        <end position="22"/>
    </location>
</feature>
<evidence type="ECO:0000313" key="3">
    <source>
        <dbReference type="EMBL" id="QNH76158.1"/>
    </source>
</evidence>
<reference evidence="4" key="1">
    <citation type="journal article" date="2020" name="Microbiol. Resour. Announc.">
        <title>Complete genome sequences of four natural Pseudomonas isolates that catabolize a wide range of aromatic compounds relevant to lignin valorization.</title>
        <authorList>
            <person name="Hatmaker E.A."/>
            <person name="Presley G."/>
            <person name="Cannon O."/>
            <person name="Guss A.M."/>
            <person name="Elkins J.G."/>
        </authorList>
    </citation>
    <scope>NUCLEOTIDE SEQUENCE [LARGE SCALE GENOMIC DNA]</scope>
    <source>
        <strain evidence="4">H1F5C</strain>
    </source>
</reference>
<evidence type="ECO:0000256" key="1">
    <source>
        <dbReference type="SAM" id="MobiDB-lite"/>
    </source>
</evidence>
<evidence type="ECO:0000256" key="2">
    <source>
        <dbReference type="SAM" id="Phobius"/>
    </source>
</evidence>
<gene>
    <name evidence="3" type="ORF">GGI48_23065</name>
</gene>
<keyword evidence="2" id="KW-0812">Transmembrane</keyword>
<keyword evidence="2" id="KW-0472">Membrane</keyword>
<evidence type="ECO:0000313" key="4">
    <source>
        <dbReference type="Proteomes" id="UP000515277"/>
    </source>
</evidence>
<dbReference type="RefSeq" id="WP_162884082.1">
    <property type="nucleotide sequence ID" value="NZ_AP024503.1"/>
</dbReference>
<dbReference type="AlphaFoldDB" id="A0A7G8YKF8"/>
<dbReference type="Proteomes" id="UP000515277">
    <property type="component" value="Chromosome"/>
</dbReference>
<protein>
    <submittedName>
        <fullName evidence="3">Uncharacterized protein</fullName>
    </submittedName>
</protein>
<name>A0A7G8YKF8_9PSED</name>
<accession>A0A7G8YKF8</accession>
<keyword evidence="2" id="KW-1133">Transmembrane helix</keyword>
<feature type="compositionally biased region" description="Basic and acidic residues" evidence="1">
    <location>
        <begin position="1"/>
        <end position="10"/>
    </location>
</feature>
<proteinExistence type="predicted"/>
<sequence>MPRNSDDRTQRYPGIFIRPSGHSRERKPAMYDLIFVGLSLGFFVLTALVIVAMGKI</sequence>
<dbReference type="EMBL" id="CP060201">
    <property type="protein sequence ID" value="QNH76158.1"/>
    <property type="molecule type" value="Genomic_DNA"/>
</dbReference>
<organism evidence="3 4">
    <name type="scientific">Pseudomonas protegens</name>
    <dbReference type="NCBI Taxonomy" id="380021"/>
    <lineage>
        <taxon>Bacteria</taxon>
        <taxon>Pseudomonadati</taxon>
        <taxon>Pseudomonadota</taxon>
        <taxon>Gammaproteobacteria</taxon>
        <taxon>Pseudomonadales</taxon>
        <taxon>Pseudomonadaceae</taxon>
        <taxon>Pseudomonas</taxon>
    </lineage>
</organism>